<feature type="domain" description="FAD-dependent oxidoreductase 2 FAD-binding" evidence="5">
    <location>
        <begin position="6"/>
        <end position="476"/>
    </location>
</feature>
<protein>
    <submittedName>
        <fullName evidence="6">Tricarballylate dehydrogenase</fullName>
    </submittedName>
</protein>
<dbReference type="Proteomes" id="UP000295416">
    <property type="component" value="Unassembled WGS sequence"/>
</dbReference>
<evidence type="ECO:0000256" key="3">
    <source>
        <dbReference type="ARBA" id="ARBA00022827"/>
    </source>
</evidence>
<keyword evidence="2" id="KW-0285">Flavoprotein</keyword>
<evidence type="ECO:0000313" key="6">
    <source>
        <dbReference type="EMBL" id="TCP17906.1"/>
    </source>
</evidence>
<dbReference type="SUPFAM" id="SSF56425">
    <property type="entry name" value="Succinate dehydrogenase/fumarate reductase flavoprotein, catalytic domain"/>
    <property type="match status" value="1"/>
</dbReference>
<reference evidence="6 7" key="1">
    <citation type="submission" date="2019-03" db="EMBL/GenBank/DDBJ databases">
        <title>Genomic Encyclopedia of Type Strains, Phase IV (KMG-IV): sequencing the most valuable type-strain genomes for metagenomic binning, comparative biology and taxonomic classification.</title>
        <authorList>
            <person name="Goeker M."/>
        </authorList>
    </citation>
    <scope>NUCLEOTIDE SEQUENCE [LARGE SCALE GENOMIC DNA]</scope>
    <source>
        <strain evidence="6 7">DSM 19377</strain>
    </source>
</reference>
<dbReference type="SUPFAM" id="SSF51905">
    <property type="entry name" value="FAD/NAD(P)-binding domain"/>
    <property type="match status" value="1"/>
</dbReference>
<gene>
    <name evidence="6" type="ORF">EV207_1748</name>
</gene>
<keyword evidence="4" id="KW-0560">Oxidoreductase</keyword>
<evidence type="ECO:0000256" key="2">
    <source>
        <dbReference type="ARBA" id="ARBA00022630"/>
    </source>
</evidence>
<dbReference type="Gene3D" id="3.90.700.10">
    <property type="entry name" value="Succinate dehydrogenase/fumarate reductase flavoprotein, catalytic domain"/>
    <property type="match status" value="1"/>
</dbReference>
<dbReference type="InterPro" id="IPR050315">
    <property type="entry name" value="FAD-oxidoreductase_2"/>
</dbReference>
<dbReference type="RefSeq" id="WP_341539818.1">
    <property type="nucleotide sequence ID" value="NZ_SLXK01000074.1"/>
</dbReference>
<dbReference type="InterPro" id="IPR036188">
    <property type="entry name" value="FAD/NAD-bd_sf"/>
</dbReference>
<keyword evidence="3" id="KW-0274">FAD</keyword>
<organism evidence="6 7">
    <name type="scientific">Scopulibacillus darangshiensis</name>
    <dbReference type="NCBI Taxonomy" id="442528"/>
    <lineage>
        <taxon>Bacteria</taxon>
        <taxon>Bacillati</taxon>
        <taxon>Bacillota</taxon>
        <taxon>Bacilli</taxon>
        <taxon>Bacillales</taxon>
        <taxon>Sporolactobacillaceae</taxon>
        <taxon>Scopulibacillus</taxon>
    </lineage>
</organism>
<dbReference type="Pfam" id="PF00890">
    <property type="entry name" value="FAD_binding_2"/>
    <property type="match status" value="1"/>
</dbReference>
<dbReference type="InterPro" id="IPR003953">
    <property type="entry name" value="FAD-dep_OxRdtase_2_FAD-bd"/>
</dbReference>
<evidence type="ECO:0000256" key="4">
    <source>
        <dbReference type="ARBA" id="ARBA00023002"/>
    </source>
</evidence>
<evidence type="ECO:0000313" key="7">
    <source>
        <dbReference type="Proteomes" id="UP000295416"/>
    </source>
</evidence>
<dbReference type="Gene3D" id="3.50.50.60">
    <property type="entry name" value="FAD/NAD(P)-binding domain"/>
    <property type="match status" value="1"/>
</dbReference>
<accession>A0A4V2SK29</accession>
<dbReference type="EMBL" id="SLXK01000074">
    <property type="protein sequence ID" value="TCP17906.1"/>
    <property type="molecule type" value="Genomic_DNA"/>
</dbReference>
<dbReference type="GO" id="GO:0033765">
    <property type="term" value="F:steroid dehydrogenase activity, acting on the CH-CH group of donors"/>
    <property type="evidence" value="ECO:0007669"/>
    <property type="project" value="UniProtKB-ARBA"/>
</dbReference>
<proteinExistence type="predicted"/>
<evidence type="ECO:0000256" key="1">
    <source>
        <dbReference type="ARBA" id="ARBA00001974"/>
    </source>
</evidence>
<dbReference type="InterPro" id="IPR027477">
    <property type="entry name" value="Succ_DH/fumarate_Rdtase_cat_sf"/>
</dbReference>
<dbReference type="PANTHER" id="PTHR43400:SF7">
    <property type="entry name" value="FAD-DEPENDENT OXIDOREDUCTASE 2 FAD BINDING DOMAIN-CONTAINING PROTEIN"/>
    <property type="match status" value="1"/>
</dbReference>
<dbReference type="AlphaFoldDB" id="A0A4V2SK29"/>
<dbReference type="PANTHER" id="PTHR43400">
    <property type="entry name" value="FUMARATE REDUCTASE"/>
    <property type="match status" value="1"/>
</dbReference>
<name>A0A4V2SK29_9BACL</name>
<dbReference type="NCBIfam" id="NF006130">
    <property type="entry name" value="PRK08274.1"/>
    <property type="match status" value="1"/>
</dbReference>
<comment type="cofactor">
    <cofactor evidence="1">
        <name>FAD</name>
        <dbReference type="ChEBI" id="CHEBI:57692"/>
    </cofactor>
</comment>
<evidence type="ECO:0000259" key="5">
    <source>
        <dbReference type="Pfam" id="PF00890"/>
    </source>
</evidence>
<comment type="caution">
    <text evidence="6">The sequence shown here is derived from an EMBL/GenBank/DDBJ whole genome shotgun (WGS) entry which is preliminary data.</text>
</comment>
<keyword evidence="7" id="KW-1185">Reference proteome</keyword>
<sequence length="502" mass="55194">MMMETDIVVVGAGNAALCAALSAREAGANVLVLEKAPKEERGGNSRYTYGAMRFVYNGVSDLKEVIPELTDEEIAESDYGTYTKEQFFQDMKRVTENRSDPELLEILVNNSLDTMAWMRENNVPFTPIYGRQAFKVDGKYKFWGGLTVEAKGGGEAMIQGLIGQAEHKGVDILYSAEAYELIRDDDGVKGIRIRKDGKSIEIAAKAVILACGGFEANSEMRTKYLGPGWDLAKVRGTEYNTGDGIRMALDIGATSYGQWSGCHAVGWDKNAPGFGDLAIGHGFQKHSYPFGIMVNLHGQRFVDEGADFRNYTYAKYGREILSQPGQVAWQIFDKKVLHLLNEEEYLRDHATKVTAETLEELAEKLAQEGVDKTSFLKTIQDYNKSVDETISFNPNVKDGRRTKDDLRLPKTNWANTIEEGPFEAYGITCGITFTFGGLRINNKGEVQDLSNQTIPGLYAAGELVGGLFYFNYPGGSGLTAGSVFGRISGKSAGKYASLEAVK</sequence>